<keyword evidence="1" id="KW-0732">Signal</keyword>
<dbReference type="InterPro" id="IPR000858">
    <property type="entry name" value="S_locus_glycoprot_dom"/>
</dbReference>
<dbReference type="PANTHER" id="PTHR32444:SF247">
    <property type="entry name" value="OS01G0958200 PROTEIN"/>
    <property type="match status" value="1"/>
</dbReference>
<evidence type="ECO:0000259" key="3">
    <source>
        <dbReference type="Pfam" id="PF00954"/>
    </source>
</evidence>
<dbReference type="EMBL" id="VEPZ02001119">
    <property type="protein sequence ID" value="KAE8693429.1"/>
    <property type="molecule type" value="Genomic_DNA"/>
</dbReference>
<evidence type="ECO:0000313" key="5">
    <source>
        <dbReference type="Proteomes" id="UP000436088"/>
    </source>
</evidence>
<organism evidence="4 5">
    <name type="scientific">Hibiscus syriacus</name>
    <name type="common">Rose of Sharon</name>
    <dbReference type="NCBI Taxonomy" id="106335"/>
    <lineage>
        <taxon>Eukaryota</taxon>
        <taxon>Viridiplantae</taxon>
        <taxon>Streptophyta</taxon>
        <taxon>Embryophyta</taxon>
        <taxon>Tracheophyta</taxon>
        <taxon>Spermatophyta</taxon>
        <taxon>Magnoliopsida</taxon>
        <taxon>eudicotyledons</taxon>
        <taxon>Gunneridae</taxon>
        <taxon>Pentapetalae</taxon>
        <taxon>rosids</taxon>
        <taxon>malvids</taxon>
        <taxon>Malvales</taxon>
        <taxon>Malvaceae</taxon>
        <taxon>Malvoideae</taxon>
        <taxon>Hibiscus</taxon>
    </lineage>
</organism>
<dbReference type="PANTHER" id="PTHR32444">
    <property type="entry name" value="BULB-TYPE LECTIN DOMAIN-CONTAINING PROTEIN"/>
    <property type="match status" value="1"/>
</dbReference>
<protein>
    <recommendedName>
        <fullName evidence="3">S-locus glycoprotein domain-containing protein</fullName>
    </recommendedName>
</protein>
<keyword evidence="2" id="KW-1015">Disulfide bond</keyword>
<dbReference type="AlphaFoldDB" id="A0A6A2ZQ04"/>
<dbReference type="Proteomes" id="UP000436088">
    <property type="component" value="Unassembled WGS sequence"/>
</dbReference>
<dbReference type="GO" id="GO:0048544">
    <property type="term" value="P:recognition of pollen"/>
    <property type="evidence" value="ECO:0007669"/>
    <property type="project" value="InterPro"/>
</dbReference>
<evidence type="ECO:0000313" key="4">
    <source>
        <dbReference type="EMBL" id="KAE8693429.1"/>
    </source>
</evidence>
<accession>A0A6A2ZQ04</accession>
<evidence type="ECO:0000256" key="1">
    <source>
        <dbReference type="ARBA" id="ARBA00022729"/>
    </source>
</evidence>
<gene>
    <name evidence="4" type="ORF">F3Y22_tig00110812pilonHSYRG00072</name>
</gene>
<sequence length="138" mass="16091">MTRKYMTHMVHNSSVLSRMVLSHDGLWERLTWTDRTQSWQIFVTVQMDPCDSYGLCGAYGSCNASNSVKCSCLKGFVPKFQKDWETQNWSRSCVRRTALNCSSDGFLKYSNVKLPDSRQSWFNYSINLDELKMDKIYI</sequence>
<dbReference type="Pfam" id="PF00954">
    <property type="entry name" value="S_locus_glycop"/>
    <property type="match status" value="1"/>
</dbReference>
<reference evidence="4" key="1">
    <citation type="submission" date="2019-09" db="EMBL/GenBank/DDBJ databases">
        <title>Draft genome information of white flower Hibiscus syriacus.</title>
        <authorList>
            <person name="Kim Y.-M."/>
        </authorList>
    </citation>
    <scope>NUCLEOTIDE SEQUENCE [LARGE SCALE GENOMIC DNA]</scope>
    <source>
        <strain evidence="4">YM2019G1</strain>
    </source>
</reference>
<name>A0A6A2ZQ04_HIBSY</name>
<feature type="domain" description="S-locus glycoprotein" evidence="3">
    <location>
        <begin position="4"/>
        <end position="80"/>
    </location>
</feature>
<dbReference type="CDD" id="cd00054">
    <property type="entry name" value="EGF_CA"/>
    <property type="match status" value="1"/>
</dbReference>
<keyword evidence="5" id="KW-1185">Reference proteome</keyword>
<comment type="caution">
    <text evidence="4">The sequence shown here is derived from an EMBL/GenBank/DDBJ whole genome shotgun (WGS) entry which is preliminary data.</text>
</comment>
<proteinExistence type="predicted"/>
<evidence type="ECO:0000256" key="2">
    <source>
        <dbReference type="ARBA" id="ARBA00023157"/>
    </source>
</evidence>